<accession>F3PU54</accession>
<dbReference type="STRING" id="763034.HMPREF9446_02275"/>
<sequence length="366" mass="42200">MPSIEMGGNFCLSKEQISRYGKVKCSYGDSLFEWKDILFTHGGRSAIIIAVRDLGLCNTKVLVPNFSCHSITDAFHACGCKVEYYKMNADLTANVNALMLRIDNIRPSILFTCPLFGFDTLANLRPLYKEIQCKGVKIIEDVTHSILGIKPYIEADRVVCSLRKWLEIPDGGFVWGLKDLDKEAFYQTTSEHKTIVSNFIKASKGKLKYFETKDDSLKLSFLPIFYKNNELFDDCNQIYRMSAFSYELLMQANFVANATTRNSNYRYLLQNINNQLIEVIQTELKEDTAPLYMQVYVKDGRRTDLQKKLMSERLYCPIIWPTPNEVLKSCSVEDIANYNNMLSLVIDQRYDLEDMKRLAKIINHFN</sequence>
<dbReference type="Proteomes" id="UP000003416">
    <property type="component" value="Unassembled WGS sequence"/>
</dbReference>
<dbReference type="InterPro" id="IPR015424">
    <property type="entry name" value="PyrdxlP-dep_Trfase"/>
</dbReference>
<dbReference type="AlphaFoldDB" id="F3PU54"/>
<dbReference type="eggNOG" id="COG0399">
    <property type="taxonomic scope" value="Bacteria"/>
</dbReference>
<evidence type="ECO:0000313" key="2">
    <source>
        <dbReference type="Proteomes" id="UP000003416"/>
    </source>
</evidence>
<dbReference type="RefSeq" id="WP_009125533.1">
    <property type="nucleotide sequence ID" value="NZ_GL882638.1"/>
</dbReference>
<evidence type="ECO:0000313" key="1">
    <source>
        <dbReference type="EMBL" id="EGF56347.1"/>
    </source>
</evidence>
<name>F3PU54_9BACE</name>
<dbReference type="EMBL" id="AFBN01000041">
    <property type="protein sequence ID" value="EGF56347.1"/>
    <property type="molecule type" value="Genomic_DNA"/>
</dbReference>
<comment type="caution">
    <text evidence="1">The sequence shown here is derived from an EMBL/GenBank/DDBJ whole genome shotgun (WGS) entry which is preliminary data.</text>
</comment>
<keyword evidence="2" id="KW-1185">Reference proteome</keyword>
<dbReference type="Gene3D" id="3.40.640.10">
    <property type="entry name" value="Type I PLP-dependent aspartate aminotransferase-like (Major domain)"/>
    <property type="match status" value="1"/>
</dbReference>
<dbReference type="SUPFAM" id="SSF53383">
    <property type="entry name" value="PLP-dependent transferases"/>
    <property type="match status" value="1"/>
</dbReference>
<protein>
    <submittedName>
        <fullName evidence="1">Conserved domain protein</fullName>
    </submittedName>
</protein>
<reference evidence="1 2" key="1">
    <citation type="submission" date="2011-02" db="EMBL/GenBank/DDBJ databases">
        <authorList>
            <person name="Weinstock G."/>
            <person name="Sodergren E."/>
            <person name="Clifton S."/>
            <person name="Fulton L."/>
            <person name="Fulton B."/>
            <person name="Courtney L."/>
            <person name="Fronick C."/>
            <person name="Harrison M."/>
            <person name="Strong C."/>
            <person name="Farmer C."/>
            <person name="Delahaunty K."/>
            <person name="Markovic C."/>
            <person name="Hall O."/>
            <person name="Minx P."/>
            <person name="Tomlinson C."/>
            <person name="Mitreva M."/>
            <person name="Hou S."/>
            <person name="Chen J."/>
            <person name="Wollam A."/>
            <person name="Pepin K.H."/>
            <person name="Johnson M."/>
            <person name="Bhonagiri V."/>
            <person name="Zhang X."/>
            <person name="Suruliraj S."/>
            <person name="Warren W."/>
            <person name="Chinwalla A."/>
            <person name="Mardis E.R."/>
            <person name="Wilson R.K."/>
        </authorList>
    </citation>
    <scope>NUCLEOTIDE SEQUENCE [LARGE SCALE GENOMIC DNA]</scope>
    <source>
        <strain evidence="1 2">YIT 12057</strain>
    </source>
</reference>
<proteinExistence type="predicted"/>
<gene>
    <name evidence="1" type="ORF">HMPREF9446_02275</name>
</gene>
<dbReference type="HOGENOM" id="CLU_059313_1_0_10"/>
<organism evidence="1 2">
    <name type="scientific">Bacteroides fluxus YIT 12057</name>
    <dbReference type="NCBI Taxonomy" id="763034"/>
    <lineage>
        <taxon>Bacteria</taxon>
        <taxon>Pseudomonadati</taxon>
        <taxon>Bacteroidota</taxon>
        <taxon>Bacteroidia</taxon>
        <taxon>Bacteroidales</taxon>
        <taxon>Bacteroidaceae</taxon>
        <taxon>Bacteroides</taxon>
    </lineage>
</organism>
<dbReference type="InterPro" id="IPR015421">
    <property type="entry name" value="PyrdxlP-dep_Trfase_major"/>
</dbReference>
<dbReference type="GeneID" id="86049818"/>